<accession>A0ABW3SIU8</accession>
<dbReference type="EMBL" id="JBHTKZ010000112">
    <property type="protein sequence ID" value="MFD1184529.1"/>
    <property type="molecule type" value="Genomic_DNA"/>
</dbReference>
<protein>
    <submittedName>
        <fullName evidence="1">Uncharacterized protein</fullName>
    </submittedName>
</protein>
<evidence type="ECO:0000313" key="1">
    <source>
        <dbReference type="EMBL" id="MFD1184529.1"/>
    </source>
</evidence>
<sequence length="41" mass="4560">MEFRNLHVFEPLRQAAELAGDVGFDSPFSSGYGQSQQAEKD</sequence>
<organism evidence="1 2">
    <name type="scientific">Paenibacillus timonensis</name>
    <dbReference type="NCBI Taxonomy" id="225915"/>
    <lineage>
        <taxon>Bacteria</taxon>
        <taxon>Bacillati</taxon>
        <taxon>Bacillota</taxon>
        <taxon>Bacilli</taxon>
        <taxon>Bacillales</taxon>
        <taxon>Paenibacillaceae</taxon>
        <taxon>Paenibacillus</taxon>
    </lineage>
</organism>
<gene>
    <name evidence="1" type="ORF">ACFQ2Z_24725</name>
</gene>
<proteinExistence type="predicted"/>
<name>A0ABW3SIU8_9BACL</name>
<reference evidence="2" key="1">
    <citation type="journal article" date="2019" name="Int. J. Syst. Evol. Microbiol.">
        <title>The Global Catalogue of Microorganisms (GCM) 10K type strain sequencing project: providing services to taxonomists for standard genome sequencing and annotation.</title>
        <authorList>
            <consortium name="The Broad Institute Genomics Platform"/>
            <consortium name="The Broad Institute Genome Sequencing Center for Infectious Disease"/>
            <person name="Wu L."/>
            <person name="Ma J."/>
        </authorList>
    </citation>
    <scope>NUCLEOTIDE SEQUENCE [LARGE SCALE GENOMIC DNA]</scope>
    <source>
        <strain evidence="2">CCUG 48216</strain>
    </source>
</reference>
<evidence type="ECO:0000313" key="2">
    <source>
        <dbReference type="Proteomes" id="UP001597211"/>
    </source>
</evidence>
<dbReference type="Proteomes" id="UP001597211">
    <property type="component" value="Unassembled WGS sequence"/>
</dbReference>
<comment type="caution">
    <text evidence="1">The sequence shown here is derived from an EMBL/GenBank/DDBJ whole genome shotgun (WGS) entry which is preliminary data.</text>
</comment>
<keyword evidence="2" id="KW-1185">Reference proteome</keyword>